<evidence type="ECO:0000259" key="4">
    <source>
        <dbReference type="Pfam" id="PF00294"/>
    </source>
</evidence>
<dbReference type="RefSeq" id="WP_083051046.1">
    <property type="nucleotide sequence ID" value="NZ_CAXXQO010000003.1"/>
</dbReference>
<feature type="domain" description="Carbohydrate kinase PfkB" evidence="4">
    <location>
        <begin position="50"/>
        <end position="311"/>
    </location>
</feature>
<keyword evidence="2" id="KW-0808">Transferase</keyword>
<keyword evidence="3" id="KW-0418">Kinase</keyword>
<dbReference type="PROSITE" id="PS00584">
    <property type="entry name" value="PFKB_KINASES_2"/>
    <property type="match status" value="1"/>
</dbReference>
<dbReference type="InterPro" id="IPR011611">
    <property type="entry name" value="PfkB_dom"/>
</dbReference>
<dbReference type="PANTHER" id="PTHR43320:SF3">
    <property type="entry name" value="CARBOHYDRATE KINASE PFKB DOMAIN-CONTAINING PROTEIN"/>
    <property type="match status" value="1"/>
</dbReference>
<dbReference type="OrthoDB" id="9775849at2"/>
<dbReference type="STRING" id="1963862.B4O97_11765"/>
<dbReference type="InterPro" id="IPR029056">
    <property type="entry name" value="Ribokinase-like"/>
</dbReference>
<dbReference type="GO" id="GO:0016301">
    <property type="term" value="F:kinase activity"/>
    <property type="evidence" value="ECO:0007669"/>
    <property type="project" value="UniProtKB-KW"/>
</dbReference>
<dbReference type="InterPro" id="IPR002173">
    <property type="entry name" value="Carboh/pur_kinase_PfkB_CS"/>
</dbReference>
<dbReference type="EMBL" id="MWQY01000012">
    <property type="protein sequence ID" value="ORC34619.1"/>
    <property type="molecule type" value="Genomic_DNA"/>
</dbReference>
<dbReference type="InterPro" id="IPR052700">
    <property type="entry name" value="Carb_kinase_PfkB-like"/>
</dbReference>
<comment type="similarity">
    <text evidence="1">Belongs to the carbohydrate kinase PfkB family.</text>
</comment>
<dbReference type="Proteomes" id="UP000192343">
    <property type="component" value="Unassembled WGS sequence"/>
</dbReference>
<organism evidence="5 6">
    <name type="scientific">Marispirochaeta aestuarii</name>
    <dbReference type="NCBI Taxonomy" id="1963862"/>
    <lineage>
        <taxon>Bacteria</taxon>
        <taxon>Pseudomonadati</taxon>
        <taxon>Spirochaetota</taxon>
        <taxon>Spirochaetia</taxon>
        <taxon>Spirochaetales</taxon>
        <taxon>Spirochaetaceae</taxon>
        <taxon>Marispirochaeta</taxon>
    </lineage>
</organism>
<dbReference type="PANTHER" id="PTHR43320">
    <property type="entry name" value="SUGAR KINASE"/>
    <property type="match status" value="1"/>
</dbReference>
<dbReference type="CDD" id="cd01168">
    <property type="entry name" value="adenosine_kinase"/>
    <property type="match status" value="1"/>
</dbReference>
<evidence type="ECO:0000256" key="2">
    <source>
        <dbReference type="ARBA" id="ARBA00022679"/>
    </source>
</evidence>
<evidence type="ECO:0000313" key="6">
    <source>
        <dbReference type="Proteomes" id="UP000192343"/>
    </source>
</evidence>
<evidence type="ECO:0000256" key="1">
    <source>
        <dbReference type="ARBA" id="ARBA00010688"/>
    </source>
</evidence>
<comment type="caution">
    <text evidence="5">The sequence shown here is derived from an EMBL/GenBank/DDBJ whole genome shotgun (WGS) entry which is preliminary data.</text>
</comment>
<accession>A0A1Y1RY11</accession>
<dbReference type="SUPFAM" id="SSF53613">
    <property type="entry name" value="Ribokinase-like"/>
    <property type="match status" value="1"/>
</dbReference>
<keyword evidence="6" id="KW-1185">Reference proteome</keyword>
<gene>
    <name evidence="5" type="ORF">B4O97_11765</name>
</gene>
<protein>
    <recommendedName>
        <fullName evidence="4">Carbohydrate kinase PfkB domain-containing protein</fullName>
    </recommendedName>
</protein>
<name>A0A1Y1RY11_9SPIO</name>
<proteinExistence type="inferred from homology"/>
<dbReference type="AlphaFoldDB" id="A0A1Y1RY11"/>
<dbReference type="Gene3D" id="3.40.1190.20">
    <property type="match status" value="1"/>
</dbReference>
<reference evidence="5 6" key="1">
    <citation type="submission" date="2017-03" db="EMBL/GenBank/DDBJ databases">
        <title>Draft Genome sequence of Marispirochaeta sp. strain JC444.</title>
        <authorList>
            <person name="Shivani Y."/>
            <person name="Subhash Y."/>
            <person name="Sasikala C."/>
            <person name="Ramana C."/>
        </authorList>
    </citation>
    <scope>NUCLEOTIDE SEQUENCE [LARGE SCALE GENOMIC DNA]</scope>
    <source>
        <strain evidence="5 6">JC444</strain>
    </source>
</reference>
<dbReference type="Pfam" id="PF00294">
    <property type="entry name" value="PfkB"/>
    <property type="match status" value="1"/>
</dbReference>
<sequence>MVYGIGNPLIDILIQVSEEDISALGLSKGTMHLVDSSERSRILTHCAGLPVEYRCGGSCPNTIIALASLGIDAVLGGKVGPDKEGDEYIRQLASFSSASTLARGQEATGSSIILITPDTERTMNTFLGANREFSLDDLDLDLVRNADYFYFTGYMWDTDAQKAAILAALGACRNAGTKIVFDAADPFAVNRNRLEFLQLLDSHVDILFANREEAGILFGSDSMEGCLAALKKRCDTGVIKNGRHGSVVYSNGAEYSIPIFPATALDSTGAGDMYAAGFLYGLIQGLGPREAGLCASWLAGKIVQIKGAQFSPREFEAVRQGLEAGEWKVSG</sequence>
<evidence type="ECO:0000313" key="5">
    <source>
        <dbReference type="EMBL" id="ORC34619.1"/>
    </source>
</evidence>
<evidence type="ECO:0000256" key="3">
    <source>
        <dbReference type="ARBA" id="ARBA00022777"/>
    </source>
</evidence>